<reference evidence="2" key="1">
    <citation type="submission" date="2016-10" db="EMBL/GenBank/DDBJ databases">
        <authorList>
            <person name="Varghese N."/>
        </authorList>
    </citation>
    <scope>NUCLEOTIDE SEQUENCE</scope>
</reference>
<reference evidence="2" key="2">
    <citation type="journal article" date="2017" name="Nat. Commun.">
        <title>Single-virus genomics reveals hidden cosmopolitan and abundant viruses.</title>
        <authorList>
            <person name="Martinez-Hernandez F."/>
            <person name="Fornas O."/>
            <person name="Lluesma Gomez M."/>
            <person name="Bolduc B."/>
            <person name="de la Cruz Pena M.J."/>
            <person name="Martinez J.M."/>
            <person name="Anton J."/>
            <person name="Gasol J.M."/>
            <person name="Rosselli R."/>
            <person name="Rodriguez-Valera F."/>
            <person name="Sullivan M.B."/>
            <person name="Acinas S.G."/>
            <person name="Martinez-Garcia M."/>
        </authorList>
    </citation>
    <scope>NUCLEOTIDE SEQUENCE</scope>
</reference>
<dbReference type="EMBL" id="KY052800">
    <property type="protein sequence ID" value="ASE99846.1"/>
    <property type="molecule type" value="Genomic_DNA"/>
</dbReference>
<name>A0A218MKN6_9VIRU</name>
<proteinExistence type="predicted"/>
<evidence type="ECO:0000313" key="2">
    <source>
        <dbReference type="EMBL" id="ASE99846.1"/>
    </source>
</evidence>
<protein>
    <submittedName>
        <fullName evidence="2">Uncharacterized protein</fullName>
    </submittedName>
</protein>
<sequence length="147" mass="17426">MFNVPVFDDQALNQTPVGFERKQLTLDDLFEELDKVEENFPSMPPFEALRMYFTEACPQSILDNYYMFLLETEQSAREYHQLPFDGGLWDQPRQLLDVFTTIRSERNQYERIRYEQMERKNKKAQATNDMPGAKSLTMNEDLPPRQG</sequence>
<evidence type="ECO:0000256" key="1">
    <source>
        <dbReference type="SAM" id="MobiDB-lite"/>
    </source>
</evidence>
<organism evidence="2">
    <name type="scientific">uncultured virus</name>
    <dbReference type="NCBI Taxonomy" id="340016"/>
    <lineage>
        <taxon>Viruses</taxon>
        <taxon>environmental samples</taxon>
    </lineage>
</organism>
<accession>A0A218MKN6</accession>
<feature type="region of interest" description="Disordered" evidence="1">
    <location>
        <begin position="117"/>
        <end position="147"/>
    </location>
</feature>